<organism evidence="2 3">
    <name type="scientific">Salipiger aestuarii</name>
    <dbReference type="NCBI Taxonomy" id="568098"/>
    <lineage>
        <taxon>Bacteria</taxon>
        <taxon>Pseudomonadati</taxon>
        <taxon>Pseudomonadota</taxon>
        <taxon>Alphaproteobacteria</taxon>
        <taxon>Rhodobacterales</taxon>
        <taxon>Roseobacteraceae</taxon>
        <taxon>Salipiger</taxon>
    </lineage>
</organism>
<accession>A0A327XF51</accession>
<keyword evidence="1" id="KW-0175">Coiled coil</keyword>
<sequence length="121" mass="14013">MIDTVDHPLPEAVQRRRTLTFDLVRSRFKDAWDQRLGQAKARSQAAQAEVKKLAKQIDSLVDRIVESQNDRVTKAYESRIAKLEREKIRLEETIAKSGKSKHTFEELFELSMSSLASLWKI</sequence>
<evidence type="ECO:0000313" key="2">
    <source>
        <dbReference type="EMBL" id="RAK07453.1"/>
    </source>
</evidence>
<evidence type="ECO:0000256" key="1">
    <source>
        <dbReference type="SAM" id="Coils"/>
    </source>
</evidence>
<dbReference type="AlphaFoldDB" id="A0A327XF51"/>
<dbReference type="OrthoDB" id="7277848at2"/>
<reference evidence="2 3" key="1">
    <citation type="submission" date="2018-06" db="EMBL/GenBank/DDBJ databases">
        <title>Genomic Encyclopedia of Archaeal and Bacterial Type Strains, Phase II (KMG-II): from individual species to whole genera.</title>
        <authorList>
            <person name="Goeker M."/>
        </authorList>
    </citation>
    <scope>NUCLEOTIDE SEQUENCE [LARGE SCALE GENOMIC DNA]</scope>
    <source>
        <strain evidence="2 3">DSM 22011</strain>
    </source>
</reference>
<dbReference type="Proteomes" id="UP000249165">
    <property type="component" value="Unassembled WGS sequence"/>
</dbReference>
<gene>
    <name evidence="2" type="ORF">ATI53_10972</name>
</gene>
<name>A0A327XF51_9RHOB</name>
<comment type="caution">
    <text evidence="2">The sequence shown here is derived from an EMBL/GenBank/DDBJ whole genome shotgun (WGS) entry which is preliminary data.</text>
</comment>
<dbReference type="RefSeq" id="WP_111551424.1">
    <property type="nucleotide sequence ID" value="NZ_LIGL01000133.1"/>
</dbReference>
<dbReference type="EMBL" id="QLMG01000097">
    <property type="protein sequence ID" value="RAK07453.1"/>
    <property type="molecule type" value="Genomic_DNA"/>
</dbReference>
<keyword evidence="3" id="KW-1185">Reference proteome</keyword>
<protein>
    <submittedName>
        <fullName evidence="2">Uncharacterized protein</fullName>
    </submittedName>
</protein>
<proteinExistence type="predicted"/>
<evidence type="ECO:0000313" key="3">
    <source>
        <dbReference type="Proteomes" id="UP000249165"/>
    </source>
</evidence>
<feature type="coiled-coil region" evidence="1">
    <location>
        <begin position="36"/>
        <end position="100"/>
    </location>
</feature>